<name>A0A7I8L334_SPIIN</name>
<proteinExistence type="predicted"/>
<dbReference type="AlphaFoldDB" id="A0A7I8L334"/>
<accession>A0A7I8L334</accession>
<reference evidence="1" key="1">
    <citation type="submission" date="2020-02" db="EMBL/GenBank/DDBJ databases">
        <authorList>
            <person name="Scholz U."/>
            <person name="Mascher M."/>
            <person name="Fiebig A."/>
        </authorList>
    </citation>
    <scope>NUCLEOTIDE SEQUENCE</scope>
</reference>
<dbReference type="OrthoDB" id="1194100at2759"/>
<keyword evidence="2" id="KW-1185">Reference proteome</keyword>
<sequence length="83" mass="9211">MSRGSSGLNQWGHMCATPLPHHCNDEDEVKKDINSFEIIKCLQLTQGQSEKRLVYVRAQVDEEIVAAMVDSGTTSSFISLEEA</sequence>
<organism evidence="1 2">
    <name type="scientific">Spirodela intermedia</name>
    <name type="common">Intermediate duckweed</name>
    <dbReference type="NCBI Taxonomy" id="51605"/>
    <lineage>
        <taxon>Eukaryota</taxon>
        <taxon>Viridiplantae</taxon>
        <taxon>Streptophyta</taxon>
        <taxon>Embryophyta</taxon>
        <taxon>Tracheophyta</taxon>
        <taxon>Spermatophyta</taxon>
        <taxon>Magnoliopsida</taxon>
        <taxon>Liliopsida</taxon>
        <taxon>Araceae</taxon>
        <taxon>Lemnoideae</taxon>
        <taxon>Spirodela</taxon>
    </lineage>
</organism>
<dbReference type="Proteomes" id="UP000663760">
    <property type="component" value="Chromosome 11"/>
</dbReference>
<evidence type="ECO:0000313" key="1">
    <source>
        <dbReference type="EMBL" id="CAA7404443.1"/>
    </source>
</evidence>
<evidence type="ECO:0000313" key="2">
    <source>
        <dbReference type="Proteomes" id="UP000663760"/>
    </source>
</evidence>
<dbReference type="EMBL" id="LR746274">
    <property type="protein sequence ID" value="CAA7404443.1"/>
    <property type="molecule type" value="Genomic_DNA"/>
</dbReference>
<gene>
    <name evidence="1" type="ORF">SI8410_11015121</name>
</gene>
<protein>
    <submittedName>
        <fullName evidence="1">Uncharacterized protein</fullName>
    </submittedName>
</protein>